<keyword evidence="1" id="KW-0812">Transmembrane</keyword>
<evidence type="ECO:0000256" key="1">
    <source>
        <dbReference type="SAM" id="Phobius"/>
    </source>
</evidence>
<evidence type="ECO:0000313" key="2">
    <source>
        <dbReference type="EMBL" id="XDS48998.1"/>
    </source>
</evidence>
<keyword evidence="1" id="KW-0472">Membrane</keyword>
<dbReference type="AlphaFoldDB" id="A0AB39UII6"/>
<feature type="transmembrane region" description="Helical" evidence="1">
    <location>
        <begin position="84"/>
        <end position="101"/>
    </location>
</feature>
<protein>
    <submittedName>
        <fullName evidence="2">PLDc N-terminal domain-containing protein</fullName>
    </submittedName>
</protein>
<organism evidence="2">
    <name type="scientific">Bifidobacterium fermentum</name>
    <dbReference type="NCBI Taxonomy" id="3059035"/>
    <lineage>
        <taxon>Bacteria</taxon>
        <taxon>Bacillati</taxon>
        <taxon>Actinomycetota</taxon>
        <taxon>Actinomycetes</taxon>
        <taxon>Bifidobacteriales</taxon>
        <taxon>Bifidobacteriaceae</taxon>
        <taxon>Bifidobacterium</taxon>
    </lineage>
</organism>
<name>A0AB39UII6_9BIFI</name>
<sequence>MRVHSRLLNEPVRRLIAGFVSFERDGSIVMDLWNSDKIAAMTFEKRSAKTKIPVWSLLIITLPLLGPVLWFISDFETDRSRQAGLVAIPCLLIIGFMWGYFSREDEVHELASSVGSR</sequence>
<accession>A0AB39UII6</accession>
<feature type="transmembrane region" description="Helical" evidence="1">
    <location>
        <begin position="52"/>
        <end position="72"/>
    </location>
</feature>
<dbReference type="RefSeq" id="WP_369342813.1">
    <property type="nucleotide sequence ID" value="NZ_CP129682.1"/>
</dbReference>
<reference evidence="2" key="1">
    <citation type="submission" date="2023-07" db="EMBL/GenBank/DDBJ databases">
        <title>Bifidobacterium aquikefiriaerophilum sp. nov. and Bifidobacterium eccum sp. nov., isolated from water kefir.</title>
        <authorList>
            <person name="Breselge S."/>
            <person name="Bellassi P."/>
            <person name="Barcenilla C."/>
            <person name="Alvarez-Ordonez A."/>
            <person name="Morelli L."/>
            <person name="Cotter P.D."/>
        </authorList>
    </citation>
    <scope>NUCLEOTIDE SEQUENCE</scope>
    <source>
        <strain evidence="2">WK013_4_14</strain>
    </source>
</reference>
<keyword evidence="1" id="KW-1133">Transmembrane helix</keyword>
<dbReference type="EMBL" id="CP129682">
    <property type="protein sequence ID" value="XDS48998.1"/>
    <property type="molecule type" value="Genomic_DNA"/>
</dbReference>
<proteinExistence type="predicted"/>
<gene>
    <name evidence="2" type="ORF">QN216_01635</name>
</gene>